<dbReference type="KEGG" id="atm:ANT_22370"/>
<dbReference type="PANTHER" id="PTHR35901:SF1">
    <property type="entry name" value="EXONUCLEASE VAPC9"/>
    <property type="match status" value="1"/>
</dbReference>
<dbReference type="InterPro" id="IPR051619">
    <property type="entry name" value="TypeII_TA_RNase_PINc/VapC"/>
</dbReference>
<dbReference type="InParanoid" id="E8MY32"/>
<dbReference type="Pfam" id="PF01850">
    <property type="entry name" value="PIN"/>
    <property type="match status" value="1"/>
</dbReference>
<organism evidence="3 4">
    <name type="scientific">Anaerolinea thermophila (strain DSM 14523 / JCM 11388 / NBRC 100420 / UNI-1)</name>
    <dbReference type="NCBI Taxonomy" id="926569"/>
    <lineage>
        <taxon>Bacteria</taxon>
        <taxon>Bacillati</taxon>
        <taxon>Chloroflexota</taxon>
        <taxon>Anaerolineae</taxon>
        <taxon>Anaerolineales</taxon>
        <taxon>Anaerolineaceae</taxon>
        <taxon>Anaerolinea</taxon>
    </lineage>
</organism>
<keyword evidence="4" id="KW-1185">Reference proteome</keyword>
<name>E8MY32_ANATU</name>
<dbReference type="SUPFAM" id="SSF88723">
    <property type="entry name" value="PIN domain-like"/>
    <property type="match status" value="1"/>
</dbReference>
<dbReference type="EMBL" id="AP012029">
    <property type="protein sequence ID" value="BAJ64263.1"/>
    <property type="molecule type" value="Genomic_DNA"/>
</dbReference>
<dbReference type="InterPro" id="IPR029060">
    <property type="entry name" value="PIN-like_dom_sf"/>
</dbReference>
<dbReference type="STRING" id="926569.ANT_22370"/>
<accession>E8MY32</accession>
<dbReference type="HOGENOM" id="CLU_121774_1_3_0"/>
<protein>
    <recommendedName>
        <fullName evidence="2">PIN domain-containing protein</fullName>
    </recommendedName>
</protein>
<dbReference type="InterPro" id="IPR044153">
    <property type="entry name" value="PIN_Pae0151-like"/>
</dbReference>
<dbReference type="PANTHER" id="PTHR35901">
    <property type="entry name" value="RIBONUCLEASE VAPC3"/>
    <property type="match status" value="1"/>
</dbReference>
<keyword evidence="1" id="KW-0460">Magnesium</keyword>
<dbReference type="Gene3D" id="3.40.50.1010">
    <property type="entry name" value="5'-nuclease"/>
    <property type="match status" value="1"/>
</dbReference>
<evidence type="ECO:0000259" key="2">
    <source>
        <dbReference type="Pfam" id="PF01850"/>
    </source>
</evidence>
<gene>
    <name evidence="3" type="ordered locus">ANT_22370</name>
</gene>
<evidence type="ECO:0000313" key="3">
    <source>
        <dbReference type="EMBL" id="BAJ64263.1"/>
    </source>
</evidence>
<sequence length="142" mass="15917">MRSAVIDANLAIYAIIPSSKHEQALNLLETLAERNIPVYVPQLWVSEVTTGIRKSMVMGSVSTETALLALQAVLALPIEKVSEDPDLCIQAYHWAERLGQLAVYDAMYLALAERMQADFYTADQRLFNRCQQLGAEFVKWVS</sequence>
<dbReference type="RefSeq" id="WP_013560631.1">
    <property type="nucleotide sequence ID" value="NC_014960.1"/>
</dbReference>
<feature type="domain" description="PIN" evidence="2">
    <location>
        <begin position="5"/>
        <end position="128"/>
    </location>
</feature>
<reference evidence="3 4" key="1">
    <citation type="submission" date="2010-12" db="EMBL/GenBank/DDBJ databases">
        <title>Whole genome sequence of Anaerolinea thermophila UNI-1.</title>
        <authorList>
            <person name="Narita-Yamada S."/>
            <person name="Kishi E."/>
            <person name="Watanabe Y."/>
            <person name="Takasaki K."/>
            <person name="Ankai A."/>
            <person name="Oguchi A."/>
            <person name="Fukui S."/>
            <person name="Takahashi M."/>
            <person name="Yashiro I."/>
            <person name="Hosoyama A."/>
            <person name="Sekiguchi Y."/>
            <person name="Hanada S."/>
            <person name="Fujita N."/>
        </authorList>
    </citation>
    <scope>NUCLEOTIDE SEQUENCE [LARGE SCALE GENOMIC DNA]</scope>
    <source>
        <strain evidence="4">DSM 14523 / JCM 11388 / NBRC 100420 / UNI-1</strain>
    </source>
</reference>
<dbReference type="Proteomes" id="UP000008922">
    <property type="component" value="Chromosome"/>
</dbReference>
<dbReference type="eggNOG" id="COG4113">
    <property type="taxonomic scope" value="Bacteria"/>
</dbReference>
<dbReference type="CDD" id="cd09873">
    <property type="entry name" value="PIN_Pae0151-like"/>
    <property type="match status" value="1"/>
</dbReference>
<proteinExistence type="predicted"/>
<evidence type="ECO:0000256" key="1">
    <source>
        <dbReference type="ARBA" id="ARBA00022842"/>
    </source>
</evidence>
<dbReference type="AlphaFoldDB" id="E8MY32"/>
<evidence type="ECO:0000313" key="4">
    <source>
        <dbReference type="Proteomes" id="UP000008922"/>
    </source>
</evidence>
<dbReference type="InterPro" id="IPR002716">
    <property type="entry name" value="PIN_dom"/>
</dbReference>